<evidence type="ECO:0000259" key="2">
    <source>
        <dbReference type="SMART" id="SM00645"/>
    </source>
</evidence>
<reference evidence="3" key="2">
    <citation type="submission" date="2020-11" db="EMBL/GenBank/DDBJ databases">
        <authorList>
            <person name="McCartney M.A."/>
            <person name="Auch B."/>
            <person name="Kono T."/>
            <person name="Mallez S."/>
            <person name="Becker A."/>
            <person name="Gohl D.M."/>
            <person name="Silverstein K.A.T."/>
            <person name="Koren S."/>
            <person name="Bechman K.B."/>
            <person name="Herman A."/>
            <person name="Abrahante J.E."/>
            <person name="Garbe J."/>
        </authorList>
    </citation>
    <scope>NUCLEOTIDE SEQUENCE</scope>
    <source>
        <strain evidence="3">Duluth1</strain>
        <tissue evidence="3">Whole animal</tissue>
    </source>
</reference>
<comment type="similarity">
    <text evidence="1">Belongs to the peptidase C1 family.</text>
</comment>
<protein>
    <recommendedName>
        <fullName evidence="2">Peptidase C1A papain C-terminal domain-containing protein</fullName>
    </recommendedName>
</protein>
<dbReference type="InterPro" id="IPR013128">
    <property type="entry name" value="Peptidase_C1A"/>
</dbReference>
<evidence type="ECO:0000313" key="4">
    <source>
        <dbReference type="Proteomes" id="UP000828390"/>
    </source>
</evidence>
<feature type="domain" description="Peptidase C1A papain C-terminal" evidence="2">
    <location>
        <begin position="43"/>
        <end position="187"/>
    </location>
</feature>
<dbReference type="SUPFAM" id="SSF54001">
    <property type="entry name" value="Cysteine proteinases"/>
    <property type="match status" value="1"/>
</dbReference>
<accession>A0A9D4RSP9</accession>
<sequence>MALNFLADEVYERAQIASSKSTADTLRFQPASDKTVSFIDTLVPDSWDWRTKGAVTPVREYGPLDAYSYAAGGCVESFNFIKTQDLVTDYPLIYGHCYNRSCDAVAKVSGGQKVPIGDEETIKSAVYLTPVLAEVDATRSSFKLYQDGIYSDPQCPNSSVNYPLQVVGYGSLNGMDYWICRNNWGVN</sequence>
<dbReference type="PANTHER" id="PTHR12411">
    <property type="entry name" value="CYSTEINE PROTEASE FAMILY C1-RELATED"/>
    <property type="match status" value="1"/>
</dbReference>
<evidence type="ECO:0000256" key="1">
    <source>
        <dbReference type="ARBA" id="ARBA00008455"/>
    </source>
</evidence>
<gene>
    <name evidence="3" type="ORF">DPMN_004110</name>
</gene>
<dbReference type="Proteomes" id="UP000828390">
    <property type="component" value="Unassembled WGS sequence"/>
</dbReference>
<dbReference type="AlphaFoldDB" id="A0A9D4RSP9"/>
<name>A0A9D4RSP9_DREPO</name>
<dbReference type="SMART" id="SM00645">
    <property type="entry name" value="Pept_C1"/>
    <property type="match status" value="1"/>
</dbReference>
<proteinExistence type="inferred from homology"/>
<comment type="caution">
    <text evidence="3">The sequence shown here is derived from an EMBL/GenBank/DDBJ whole genome shotgun (WGS) entry which is preliminary data.</text>
</comment>
<keyword evidence="4" id="KW-1185">Reference proteome</keyword>
<dbReference type="GO" id="GO:0006508">
    <property type="term" value="P:proteolysis"/>
    <property type="evidence" value="ECO:0007669"/>
    <property type="project" value="InterPro"/>
</dbReference>
<dbReference type="GO" id="GO:0008234">
    <property type="term" value="F:cysteine-type peptidase activity"/>
    <property type="evidence" value="ECO:0007669"/>
    <property type="project" value="InterPro"/>
</dbReference>
<reference evidence="3" key="1">
    <citation type="journal article" date="2019" name="bioRxiv">
        <title>The Genome of the Zebra Mussel, Dreissena polymorpha: A Resource for Invasive Species Research.</title>
        <authorList>
            <person name="McCartney M.A."/>
            <person name="Auch B."/>
            <person name="Kono T."/>
            <person name="Mallez S."/>
            <person name="Zhang Y."/>
            <person name="Obille A."/>
            <person name="Becker A."/>
            <person name="Abrahante J.E."/>
            <person name="Garbe J."/>
            <person name="Badalamenti J.P."/>
            <person name="Herman A."/>
            <person name="Mangelson H."/>
            <person name="Liachko I."/>
            <person name="Sullivan S."/>
            <person name="Sone E.D."/>
            <person name="Koren S."/>
            <person name="Silverstein K.A.T."/>
            <person name="Beckman K.B."/>
            <person name="Gohl D.M."/>
        </authorList>
    </citation>
    <scope>NUCLEOTIDE SEQUENCE</scope>
    <source>
        <strain evidence="3">Duluth1</strain>
        <tissue evidence="3">Whole animal</tissue>
    </source>
</reference>
<dbReference type="EMBL" id="JAIWYP010000001">
    <property type="protein sequence ID" value="KAH3880201.1"/>
    <property type="molecule type" value="Genomic_DNA"/>
</dbReference>
<dbReference type="Gene3D" id="3.90.70.10">
    <property type="entry name" value="Cysteine proteinases"/>
    <property type="match status" value="2"/>
</dbReference>
<dbReference type="Pfam" id="PF00112">
    <property type="entry name" value="Peptidase_C1"/>
    <property type="match status" value="1"/>
</dbReference>
<organism evidence="3 4">
    <name type="scientific">Dreissena polymorpha</name>
    <name type="common">Zebra mussel</name>
    <name type="synonym">Mytilus polymorpha</name>
    <dbReference type="NCBI Taxonomy" id="45954"/>
    <lineage>
        <taxon>Eukaryota</taxon>
        <taxon>Metazoa</taxon>
        <taxon>Spiralia</taxon>
        <taxon>Lophotrochozoa</taxon>
        <taxon>Mollusca</taxon>
        <taxon>Bivalvia</taxon>
        <taxon>Autobranchia</taxon>
        <taxon>Heteroconchia</taxon>
        <taxon>Euheterodonta</taxon>
        <taxon>Imparidentia</taxon>
        <taxon>Neoheterodontei</taxon>
        <taxon>Myida</taxon>
        <taxon>Dreissenoidea</taxon>
        <taxon>Dreissenidae</taxon>
        <taxon>Dreissena</taxon>
    </lineage>
</organism>
<evidence type="ECO:0000313" key="3">
    <source>
        <dbReference type="EMBL" id="KAH3880201.1"/>
    </source>
</evidence>
<dbReference type="InterPro" id="IPR038765">
    <property type="entry name" value="Papain-like_cys_pep_sf"/>
</dbReference>
<dbReference type="InterPro" id="IPR000668">
    <property type="entry name" value="Peptidase_C1A_C"/>
</dbReference>